<name>A0ACD1GWE7_9EURO</name>
<organism evidence="1 2">
    <name type="scientific">Aspergillus aculeatinus CBS 121060</name>
    <dbReference type="NCBI Taxonomy" id="1448322"/>
    <lineage>
        <taxon>Eukaryota</taxon>
        <taxon>Fungi</taxon>
        <taxon>Dikarya</taxon>
        <taxon>Ascomycota</taxon>
        <taxon>Pezizomycotina</taxon>
        <taxon>Eurotiomycetes</taxon>
        <taxon>Eurotiomycetidae</taxon>
        <taxon>Eurotiales</taxon>
        <taxon>Aspergillaceae</taxon>
        <taxon>Aspergillus</taxon>
        <taxon>Aspergillus subgen. Circumdati</taxon>
    </lineage>
</organism>
<dbReference type="EMBL" id="KZ824993">
    <property type="protein sequence ID" value="RAH65590.1"/>
    <property type="molecule type" value="Genomic_DNA"/>
</dbReference>
<keyword evidence="2" id="KW-1185">Reference proteome</keyword>
<evidence type="ECO:0000313" key="1">
    <source>
        <dbReference type="EMBL" id="RAH65590.1"/>
    </source>
</evidence>
<evidence type="ECO:0000313" key="2">
    <source>
        <dbReference type="Proteomes" id="UP000249661"/>
    </source>
</evidence>
<dbReference type="Proteomes" id="UP000249661">
    <property type="component" value="Unassembled WGS sequence"/>
</dbReference>
<protein>
    <submittedName>
        <fullName evidence="1">2-polyprenyl-6-methoxyphenol hydroxylase</fullName>
    </submittedName>
</protein>
<reference evidence="1" key="1">
    <citation type="submission" date="2018-02" db="EMBL/GenBank/DDBJ databases">
        <title>The genomes of Aspergillus section Nigri reveals drivers in fungal speciation.</title>
        <authorList>
            <consortium name="DOE Joint Genome Institute"/>
            <person name="Vesth T.C."/>
            <person name="Nybo J."/>
            <person name="Theobald S."/>
            <person name="Brandl J."/>
            <person name="Frisvad J.C."/>
            <person name="Nielsen K.F."/>
            <person name="Lyhne E.K."/>
            <person name="Kogle M.E."/>
            <person name="Kuo A."/>
            <person name="Riley R."/>
            <person name="Clum A."/>
            <person name="Nolan M."/>
            <person name="Lipzen A."/>
            <person name="Salamov A."/>
            <person name="Henrissat B."/>
            <person name="Wiebenga A."/>
            <person name="De vries R.P."/>
            <person name="Grigoriev I.V."/>
            <person name="Mortensen U.H."/>
            <person name="Andersen M.R."/>
            <person name="Baker S.E."/>
        </authorList>
    </citation>
    <scope>NUCLEOTIDE SEQUENCE</scope>
    <source>
        <strain evidence="1">CBS 121060</strain>
    </source>
</reference>
<accession>A0ACD1GWE7</accession>
<proteinExistence type="predicted"/>
<sequence length="657" mass="73979">MAKTIESYTDVYVFFNSLLKVCHLLLRRLIIGAGPSGLMAAYWMARCGVNARVIDKKGTKVFKGHADGLRSRTLELLDSIGVAQRVLQEGHEVFSMTSWGPDENGKLCRQVTTDLEPSPPYAIAALSQGRIERFLLDAIAENSNLEVERGVIGKSLEYDEELESDPHAYPITLKLRTLSEEEASPAPAHGVSDRSLNHAVDVDDQKDTIQRRKHKVGTVETLRAKYVIGCDGAHSWTRKQLNIPFEGSTTDHVWGVIDIVPITNYPDMRRIGSLTNASGTVLIVPREKNLVRFYVPLQEEHEVSQKFDRLAVTLESVRQRVKKIMSPFYFDFDVCDWWTVGRRIAQTNAKGRVYLAGDAVHTHSPKVGMGLNMSMQDGFNIGWKVALVAKGLAKPSILDTYKSERYPLAEMLLDFDRQWSALFLQQEQQKSHAAPVAQETLIAMRDVLRRTEHFSQGHTSYYRESPLVCKQSKAVAQHLTPGEKLVPVRLRSQANGLPSWTTKMLESDGRFRILLLAGDVRTREQASRVWTCGDGLARLLRQFTPAKNKLDSIIDVKAIHSAPFADVELDMFPSVVYHFDENEGCDLTKVWSDSACSWGQQSDGKGYETWGVDRLRGGLIAMRPDQYIGWMGELEDVADLARYLQGIFVKREVRPML</sequence>
<gene>
    <name evidence="1" type="ORF">BO66DRAFT_383082</name>
</gene>